<dbReference type="Proteomes" id="UP000249748">
    <property type="component" value="Unassembled WGS sequence"/>
</dbReference>
<gene>
    <name evidence="1" type="ORF">BO79DRAFT_254574</name>
</gene>
<keyword evidence="2" id="KW-1185">Reference proteome</keyword>
<protein>
    <submittedName>
        <fullName evidence="1">Uncharacterized protein</fullName>
    </submittedName>
</protein>
<evidence type="ECO:0000313" key="1">
    <source>
        <dbReference type="EMBL" id="RAK89177.1"/>
    </source>
</evidence>
<accession>A0ACD1IFV3</accession>
<proteinExistence type="predicted"/>
<name>A0ACD1IFV3_9EURO</name>
<dbReference type="EMBL" id="KZ824548">
    <property type="protein sequence ID" value="RAK89177.1"/>
    <property type="molecule type" value="Genomic_DNA"/>
</dbReference>
<sequence length="114" mass="12942">MFHGVDGIEEMVLREEILVIILVMISRLENKDFKNHAVVPVMLFSFMRNRRGRILLAHCLESRLVVEMSPLYPFEVGEEGWNDSLALFTRYQAAGPSSTDTTKFLVPVGLDEAS</sequence>
<organism evidence="1 2">
    <name type="scientific">Aspergillus costaricaensis CBS 115574</name>
    <dbReference type="NCBI Taxonomy" id="1448317"/>
    <lineage>
        <taxon>Eukaryota</taxon>
        <taxon>Fungi</taxon>
        <taxon>Dikarya</taxon>
        <taxon>Ascomycota</taxon>
        <taxon>Pezizomycotina</taxon>
        <taxon>Eurotiomycetes</taxon>
        <taxon>Eurotiomycetidae</taxon>
        <taxon>Eurotiales</taxon>
        <taxon>Aspergillaceae</taxon>
        <taxon>Aspergillus</taxon>
        <taxon>Aspergillus subgen. Circumdati</taxon>
    </lineage>
</organism>
<evidence type="ECO:0000313" key="2">
    <source>
        <dbReference type="Proteomes" id="UP000249748"/>
    </source>
</evidence>
<reference evidence="1" key="1">
    <citation type="submission" date="2018-02" db="EMBL/GenBank/DDBJ databases">
        <title>The genomes of Aspergillus section Nigri reveals drivers in fungal speciation.</title>
        <authorList>
            <consortium name="DOE Joint Genome Institute"/>
            <person name="Vesth T.C."/>
            <person name="Nybo J."/>
            <person name="Theobald S."/>
            <person name="Brandl J."/>
            <person name="Frisvad J.C."/>
            <person name="Nielsen K.F."/>
            <person name="Lyhne E.K."/>
            <person name="Kogle M.E."/>
            <person name="Kuo A."/>
            <person name="Riley R."/>
            <person name="Clum A."/>
            <person name="Nolan M."/>
            <person name="Lipzen A."/>
            <person name="Salamov A."/>
            <person name="Henrissat B."/>
            <person name="Wiebenga A."/>
            <person name="De vries R.P."/>
            <person name="Grigoriev I.V."/>
            <person name="Mortensen U.H."/>
            <person name="Andersen M.R."/>
            <person name="Baker S.E."/>
        </authorList>
    </citation>
    <scope>NUCLEOTIDE SEQUENCE</scope>
    <source>
        <strain evidence="1">CBS 115574</strain>
    </source>
</reference>